<reference evidence="6" key="1">
    <citation type="journal article" date="2016" name="Genome Announc.">
        <title>Draft Genome Sequences of Five Rapidly Growing Mycobacterium Species, M. thermoresistibile, M. fortuitum subsp. acetamidolyticum, M. canariasense, M. brisbanense, and M. novocastrense.</title>
        <authorList>
            <person name="Katahira K."/>
            <person name="Ogura Y."/>
            <person name="Gotoh Y."/>
            <person name="Hayashi T."/>
        </authorList>
    </citation>
    <scope>NUCLEOTIDE SEQUENCE [LARGE SCALE GENOMIC DNA]</scope>
    <source>
        <strain evidence="6">JCM15654</strain>
    </source>
</reference>
<feature type="region of interest" description="Disordered" evidence="2">
    <location>
        <begin position="1"/>
        <end position="25"/>
    </location>
</feature>
<sequence>MTIPPPDGGYQPGYPPPPVGYPQPPRPTNGMAIAALICGLLFAPLGIIFGHISLSQIRRTGEQGRGLAIAGLVLGYLLTALTILAVVLVVVASVFTAGILGGLKGAIDGSATAYPSPTAQPTGPPPPTGTLPPSPSPRAKAGSNCQYPASGAADKPNTPPRTGTVPTVPATVSASITTNQGNIGLQLDNAKAPCTVNNFASLAQQGFYDNTPCHRLTSGALSVLQCGDPTGKGTGGPGYQFADEYPVDQYPPGDPALQQPILYPRGTLAMANAGPGTNGSQFFLVYQDSQLPPNYTKFGTIDATGLATLDKIAAGGIAGGGQDGAPASPVTITSARLD</sequence>
<dbReference type="InterPro" id="IPR029000">
    <property type="entry name" value="Cyclophilin-like_dom_sf"/>
</dbReference>
<keyword evidence="3" id="KW-1133">Transmembrane helix</keyword>
<comment type="function">
    <text evidence="1">PPIases accelerate the folding of proteins. It catalyzes the cis-trans isomerization of proline imidic peptide bonds in oligopeptides.</text>
</comment>
<dbReference type="InterPro" id="IPR025241">
    <property type="entry name" value="DUF4190"/>
</dbReference>
<dbReference type="STRING" id="146020.RMCB_6108"/>
<feature type="domain" description="PPIase cyclophilin-type" evidence="4">
    <location>
        <begin position="181"/>
        <end position="337"/>
    </location>
</feature>
<feature type="compositionally biased region" description="Pro residues" evidence="2">
    <location>
        <begin position="122"/>
        <end position="136"/>
    </location>
</feature>
<protein>
    <submittedName>
        <fullName evidence="5">Peptidyl-prolyl cis-trans isomerase (Rotamase)-cyclophilin family</fullName>
    </submittedName>
</protein>
<dbReference type="Gene3D" id="2.40.100.10">
    <property type="entry name" value="Cyclophilin-like"/>
    <property type="match status" value="1"/>
</dbReference>
<dbReference type="GO" id="GO:0003755">
    <property type="term" value="F:peptidyl-prolyl cis-trans isomerase activity"/>
    <property type="evidence" value="ECO:0007669"/>
    <property type="project" value="InterPro"/>
</dbReference>
<dbReference type="InterPro" id="IPR002130">
    <property type="entry name" value="Cyclophilin-type_PPIase_dom"/>
</dbReference>
<dbReference type="Proteomes" id="UP000069620">
    <property type="component" value="Unassembled WGS sequence"/>
</dbReference>
<evidence type="ECO:0000256" key="2">
    <source>
        <dbReference type="SAM" id="MobiDB-lite"/>
    </source>
</evidence>
<evidence type="ECO:0000259" key="4">
    <source>
        <dbReference type="PROSITE" id="PS50072"/>
    </source>
</evidence>
<dbReference type="CDD" id="cd00317">
    <property type="entry name" value="cyclophilin"/>
    <property type="match status" value="1"/>
</dbReference>
<keyword evidence="6" id="KW-1185">Reference proteome</keyword>
<feature type="region of interest" description="Disordered" evidence="2">
    <location>
        <begin position="114"/>
        <end position="168"/>
    </location>
</feature>
<accession>A0A117I7P0</accession>
<evidence type="ECO:0000313" key="6">
    <source>
        <dbReference type="Proteomes" id="UP000069620"/>
    </source>
</evidence>
<comment type="caution">
    <text evidence="5">The sequence shown here is derived from an EMBL/GenBank/DDBJ whole genome shotgun (WGS) entry which is preliminary data.</text>
</comment>
<keyword evidence="3" id="KW-0812">Transmembrane</keyword>
<name>A0A117I7P0_9MYCO</name>
<dbReference type="InterPro" id="IPR044666">
    <property type="entry name" value="Cyclophilin_A-like"/>
</dbReference>
<dbReference type="Pfam" id="PF00160">
    <property type="entry name" value="Pro_isomerase"/>
    <property type="match status" value="1"/>
</dbReference>
<feature type="region of interest" description="Disordered" evidence="2">
    <location>
        <begin position="317"/>
        <end position="338"/>
    </location>
</feature>
<dbReference type="PANTHER" id="PTHR45625">
    <property type="entry name" value="PEPTIDYL-PROLYL CIS-TRANS ISOMERASE-RELATED"/>
    <property type="match status" value="1"/>
</dbReference>
<feature type="transmembrane region" description="Helical" evidence="3">
    <location>
        <begin position="66"/>
        <end position="95"/>
    </location>
</feature>
<dbReference type="AlphaFoldDB" id="A0A117I7P0"/>
<proteinExistence type="predicted"/>
<evidence type="ECO:0000256" key="1">
    <source>
        <dbReference type="ARBA" id="ARBA00002388"/>
    </source>
</evidence>
<feature type="transmembrane region" description="Helical" evidence="3">
    <location>
        <begin position="31"/>
        <end position="54"/>
    </location>
</feature>
<dbReference type="Pfam" id="PF13828">
    <property type="entry name" value="DUF4190"/>
    <property type="match status" value="1"/>
</dbReference>
<dbReference type="EMBL" id="BCSX01000053">
    <property type="protein sequence ID" value="GAS92012.1"/>
    <property type="molecule type" value="Genomic_DNA"/>
</dbReference>
<organism evidence="5 6">
    <name type="scientific">Mycolicibacterium brisbanense</name>
    <dbReference type="NCBI Taxonomy" id="146020"/>
    <lineage>
        <taxon>Bacteria</taxon>
        <taxon>Bacillati</taxon>
        <taxon>Actinomycetota</taxon>
        <taxon>Actinomycetes</taxon>
        <taxon>Mycobacteriales</taxon>
        <taxon>Mycobacteriaceae</taxon>
        <taxon>Mycolicibacterium</taxon>
    </lineage>
</organism>
<dbReference type="PRINTS" id="PR00153">
    <property type="entry name" value="CSAPPISMRASE"/>
</dbReference>
<reference evidence="6" key="2">
    <citation type="submission" date="2016-02" db="EMBL/GenBank/DDBJ databases">
        <title>Draft genome sequence of five rapidly growing Mycobacterium species.</title>
        <authorList>
            <person name="Katahira K."/>
            <person name="Gotou Y."/>
            <person name="Iida K."/>
            <person name="Ogura Y."/>
            <person name="Hayashi T."/>
        </authorList>
    </citation>
    <scope>NUCLEOTIDE SEQUENCE [LARGE SCALE GENOMIC DNA]</scope>
    <source>
        <strain evidence="6">JCM15654</strain>
    </source>
</reference>
<dbReference type="RefSeq" id="WP_062831752.1">
    <property type="nucleotide sequence ID" value="NZ_BCSX01000053.1"/>
</dbReference>
<dbReference type="PANTHER" id="PTHR45625:SF3">
    <property type="entry name" value="PEPTIDYL-PROLYL CIS-TRANS ISOMERASE B-RELATED"/>
    <property type="match status" value="1"/>
</dbReference>
<dbReference type="OrthoDB" id="5507614at2"/>
<keyword evidence="5" id="KW-0413">Isomerase</keyword>
<dbReference type="PROSITE" id="PS50072">
    <property type="entry name" value="CSA_PPIASE_2"/>
    <property type="match status" value="1"/>
</dbReference>
<evidence type="ECO:0000313" key="5">
    <source>
        <dbReference type="EMBL" id="GAS92012.1"/>
    </source>
</evidence>
<keyword evidence="3" id="KW-0472">Membrane</keyword>
<evidence type="ECO:0000256" key="3">
    <source>
        <dbReference type="SAM" id="Phobius"/>
    </source>
</evidence>
<gene>
    <name evidence="5" type="ORF">RMCB_6108</name>
</gene>
<dbReference type="SUPFAM" id="SSF50891">
    <property type="entry name" value="Cyclophilin-like"/>
    <property type="match status" value="1"/>
</dbReference>